<sequence length="93" mass="10421">MAVEEATRHFLHTDAPLHTKRHSRQIHRKSSITSPHRVTPHNFDVELSSKLSSSIKRSDEWPSTENPVPIYQPVEKIDEADHGLGTTTAGSSI</sequence>
<evidence type="ECO:0000313" key="2">
    <source>
        <dbReference type="EMBL" id="CAK8677295.1"/>
    </source>
</evidence>
<proteinExistence type="predicted"/>
<comment type="caution">
    <text evidence="2">The sequence shown here is derived from an EMBL/GenBank/DDBJ whole genome shotgun (WGS) entry which is preliminary data.</text>
</comment>
<feature type="compositionally biased region" description="Basic residues" evidence="1">
    <location>
        <begin position="18"/>
        <end position="30"/>
    </location>
</feature>
<accession>A0ABP0FFQ8</accession>
<feature type="region of interest" description="Disordered" evidence="1">
    <location>
        <begin position="1"/>
        <end position="41"/>
    </location>
</feature>
<evidence type="ECO:0000313" key="3">
    <source>
        <dbReference type="Proteomes" id="UP001642483"/>
    </source>
</evidence>
<dbReference type="Proteomes" id="UP001642483">
    <property type="component" value="Unassembled WGS sequence"/>
</dbReference>
<organism evidence="2 3">
    <name type="scientific">Clavelina lepadiformis</name>
    <name type="common">Light-bulb sea squirt</name>
    <name type="synonym">Ascidia lepadiformis</name>
    <dbReference type="NCBI Taxonomy" id="159417"/>
    <lineage>
        <taxon>Eukaryota</taxon>
        <taxon>Metazoa</taxon>
        <taxon>Chordata</taxon>
        <taxon>Tunicata</taxon>
        <taxon>Ascidiacea</taxon>
        <taxon>Aplousobranchia</taxon>
        <taxon>Clavelinidae</taxon>
        <taxon>Clavelina</taxon>
    </lineage>
</organism>
<evidence type="ECO:0000256" key="1">
    <source>
        <dbReference type="SAM" id="MobiDB-lite"/>
    </source>
</evidence>
<keyword evidence="3" id="KW-1185">Reference proteome</keyword>
<name>A0ABP0FFQ8_CLALP</name>
<gene>
    <name evidence="2" type="ORF">CVLEPA_LOCUS6689</name>
</gene>
<feature type="compositionally biased region" description="Basic and acidic residues" evidence="1">
    <location>
        <begin position="1"/>
        <end position="17"/>
    </location>
</feature>
<reference evidence="2 3" key="1">
    <citation type="submission" date="2024-02" db="EMBL/GenBank/DDBJ databases">
        <authorList>
            <person name="Daric V."/>
            <person name="Darras S."/>
        </authorList>
    </citation>
    <scope>NUCLEOTIDE SEQUENCE [LARGE SCALE GENOMIC DNA]</scope>
</reference>
<dbReference type="EMBL" id="CAWYQH010000046">
    <property type="protein sequence ID" value="CAK8677295.1"/>
    <property type="molecule type" value="Genomic_DNA"/>
</dbReference>
<protein>
    <submittedName>
        <fullName evidence="2">Uncharacterized protein</fullName>
    </submittedName>
</protein>